<organism evidence="2 3">
    <name type="scientific">Panicum virgatum</name>
    <name type="common">Blackwell switchgrass</name>
    <dbReference type="NCBI Taxonomy" id="38727"/>
    <lineage>
        <taxon>Eukaryota</taxon>
        <taxon>Viridiplantae</taxon>
        <taxon>Streptophyta</taxon>
        <taxon>Embryophyta</taxon>
        <taxon>Tracheophyta</taxon>
        <taxon>Spermatophyta</taxon>
        <taxon>Magnoliopsida</taxon>
        <taxon>Liliopsida</taxon>
        <taxon>Poales</taxon>
        <taxon>Poaceae</taxon>
        <taxon>PACMAD clade</taxon>
        <taxon>Panicoideae</taxon>
        <taxon>Panicodae</taxon>
        <taxon>Paniceae</taxon>
        <taxon>Panicinae</taxon>
        <taxon>Panicum</taxon>
        <taxon>Panicum sect. Hiantes</taxon>
    </lineage>
</organism>
<dbReference type="EMBL" id="CM029051">
    <property type="protein sequence ID" value="KAG2560816.1"/>
    <property type="molecule type" value="Genomic_DNA"/>
</dbReference>
<evidence type="ECO:0000313" key="3">
    <source>
        <dbReference type="Proteomes" id="UP000823388"/>
    </source>
</evidence>
<evidence type="ECO:0000313" key="2">
    <source>
        <dbReference type="EMBL" id="KAG2560816.1"/>
    </source>
</evidence>
<proteinExistence type="predicted"/>
<evidence type="ECO:0000259" key="1">
    <source>
        <dbReference type="PROSITE" id="PS50181"/>
    </source>
</evidence>
<keyword evidence="3" id="KW-1185">Reference proteome</keyword>
<dbReference type="PROSITE" id="PS50181">
    <property type="entry name" value="FBOX"/>
    <property type="match status" value="1"/>
</dbReference>
<dbReference type="InterPro" id="IPR001810">
    <property type="entry name" value="F-box_dom"/>
</dbReference>
<dbReference type="SMART" id="SM00256">
    <property type="entry name" value="FBOX"/>
    <property type="match status" value="1"/>
</dbReference>
<dbReference type="Gene3D" id="1.20.1280.50">
    <property type="match status" value="1"/>
</dbReference>
<dbReference type="SUPFAM" id="SSF81383">
    <property type="entry name" value="F-box domain"/>
    <property type="match status" value="1"/>
</dbReference>
<dbReference type="Proteomes" id="UP000823388">
    <property type="component" value="Chromosome 8K"/>
</dbReference>
<dbReference type="AlphaFoldDB" id="A0A8T0PP19"/>
<feature type="domain" description="F-box" evidence="1">
    <location>
        <begin position="20"/>
        <end position="59"/>
    </location>
</feature>
<gene>
    <name evidence="2" type="ORF">PVAP13_8KG347200</name>
</gene>
<name>A0A8T0PP19_PANVG</name>
<dbReference type="Pfam" id="PF00646">
    <property type="entry name" value="F-box"/>
    <property type="match status" value="1"/>
</dbReference>
<comment type="caution">
    <text evidence="2">The sequence shown here is derived from an EMBL/GenBank/DDBJ whole genome shotgun (WGS) entry which is preliminary data.</text>
</comment>
<sequence>MAPEEPPRRRSRRDAPPPVLPPDLVREILLRLPAADACRLRAVCRPWRALLSDPLFAAAHAARHHPGPLVAVGYDASLGAGRVLRDVVDCLSGRVAKRVRSGTGRERVMCAHRDHLCVARGSSMSCHLLDLTTGAVRALPDGLAAEHARHRQAFSDCWASTAFGLVPSNGHYKVLRALHSFRYHPMEKLYEVVTIDGSSSSQARWRGQRAPPYPVELGDWYSVVVKHIVYFFLSDLFLAINKASRFDFKIAALGESLALGCRRPSSPGASSPSMDLWLLSDTGKGFCWVKQHTIQISVLHFPHLAQPLLALNDDDGRIGNHVGNWAFLKDYKQEIKASPDVLEVKLCVAVGLYEGNLLSLPNGTKYS</sequence>
<reference evidence="2" key="1">
    <citation type="submission" date="2020-05" db="EMBL/GenBank/DDBJ databases">
        <title>WGS assembly of Panicum virgatum.</title>
        <authorList>
            <person name="Lovell J.T."/>
            <person name="Jenkins J."/>
            <person name="Shu S."/>
            <person name="Juenger T.E."/>
            <person name="Schmutz J."/>
        </authorList>
    </citation>
    <scope>NUCLEOTIDE SEQUENCE</scope>
    <source>
        <strain evidence="2">AP13</strain>
    </source>
</reference>
<dbReference type="PANTHER" id="PTHR31111">
    <property type="entry name" value="BNAA05G37150D PROTEIN-RELATED"/>
    <property type="match status" value="1"/>
</dbReference>
<dbReference type="InterPro" id="IPR036047">
    <property type="entry name" value="F-box-like_dom_sf"/>
</dbReference>
<accession>A0A8T0PP19</accession>
<protein>
    <recommendedName>
        <fullName evidence="1">F-box domain-containing protein</fullName>
    </recommendedName>
</protein>
<dbReference type="PANTHER" id="PTHR31111:SF133">
    <property type="entry name" value="OS07G0196600 PROTEIN"/>
    <property type="match status" value="1"/>
</dbReference>